<keyword evidence="3" id="KW-1185">Reference proteome</keyword>
<dbReference type="PANTHER" id="PTHR33116">
    <property type="entry name" value="REVERSE TRANSCRIPTASE ZINC-BINDING DOMAIN-CONTAINING PROTEIN-RELATED-RELATED"/>
    <property type="match status" value="1"/>
</dbReference>
<dbReference type="EMBL" id="JAGYWB010000012">
    <property type="protein sequence ID" value="KAI0501634.1"/>
    <property type="molecule type" value="Genomic_DNA"/>
</dbReference>
<protein>
    <recommendedName>
        <fullName evidence="1">Reverse transcriptase zinc-binding domain-containing protein</fullName>
    </recommendedName>
</protein>
<evidence type="ECO:0000259" key="1">
    <source>
        <dbReference type="Pfam" id="PF13966"/>
    </source>
</evidence>
<reference evidence="2" key="1">
    <citation type="journal article" date="2022" name="Front. Genet.">
        <title>Chromosome-Scale Assembly of the Dendrobium nobile Genome Provides Insights Into the Molecular Mechanism of the Biosynthesis of the Medicinal Active Ingredient of Dendrobium.</title>
        <authorList>
            <person name="Xu Q."/>
            <person name="Niu S.-C."/>
            <person name="Li K.-L."/>
            <person name="Zheng P.-J."/>
            <person name="Zhang X.-J."/>
            <person name="Jia Y."/>
            <person name="Liu Y."/>
            <person name="Niu Y.-X."/>
            <person name="Yu L.-H."/>
            <person name="Chen D.-F."/>
            <person name="Zhang G.-Q."/>
        </authorList>
    </citation>
    <scope>NUCLEOTIDE SEQUENCE</scope>
    <source>
        <tissue evidence="2">Leaf</tissue>
    </source>
</reference>
<accession>A0A8T3AZZ7</accession>
<name>A0A8T3AZZ7_DENNO</name>
<organism evidence="2 3">
    <name type="scientific">Dendrobium nobile</name>
    <name type="common">Orchid</name>
    <dbReference type="NCBI Taxonomy" id="94219"/>
    <lineage>
        <taxon>Eukaryota</taxon>
        <taxon>Viridiplantae</taxon>
        <taxon>Streptophyta</taxon>
        <taxon>Embryophyta</taxon>
        <taxon>Tracheophyta</taxon>
        <taxon>Spermatophyta</taxon>
        <taxon>Magnoliopsida</taxon>
        <taxon>Liliopsida</taxon>
        <taxon>Asparagales</taxon>
        <taxon>Orchidaceae</taxon>
        <taxon>Epidendroideae</taxon>
        <taxon>Malaxideae</taxon>
        <taxon>Dendrobiinae</taxon>
        <taxon>Dendrobium</taxon>
    </lineage>
</organism>
<comment type="caution">
    <text evidence="2">The sequence shown here is derived from an EMBL/GenBank/DDBJ whole genome shotgun (WGS) entry which is preliminary data.</text>
</comment>
<feature type="domain" description="Reverse transcriptase zinc-binding" evidence="1">
    <location>
        <begin position="224"/>
        <end position="287"/>
    </location>
</feature>
<evidence type="ECO:0000313" key="3">
    <source>
        <dbReference type="Proteomes" id="UP000829196"/>
    </source>
</evidence>
<gene>
    <name evidence="2" type="ORF">KFK09_016579</name>
</gene>
<dbReference type="OrthoDB" id="685268at2759"/>
<dbReference type="AlphaFoldDB" id="A0A8T3AZZ7"/>
<evidence type="ECO:0000313" key="2">
    <source>
        <dbReference type="EMBL" id="KAI0501634.1"/>
    </source>
</evidence>
<dbReference type="PANTHER" id="PTHR33116:SF78">
    <property type="entry name" value="OS12G0587133 PROTEIN"/>
    <property type="match status" value="1"/>
</dbReference>
<sequence>MAHTEVPNSVLRNIEKLARRFLRHKDSNSKGMHYVSWRELCLPRDMGGLGFHDLIAWKGALRARLAWTVINDPDSLLHKVVTAKYGADPWENIRRTRCSATWKIIREGADALAGILRWKVGDGRRVRILQDCWILDRRIERWPTFVNVEAVDNAHVNHLLDDNFQWNADVVEHCFGTIMAQRILNIVTTPSAGADQPELIKSCFGSSLAAVVYRDKFGPANFEFGWMHKLKLHPREKFHWWRLLRDAIPTNMWLLRRGLSGTGDCSWGCGGEENTEHCITRCSKLREVLDILGKWGFVLPFFDTLEMALDGLAILAETNRNLGALYCYAVYHVWYCGVPEMN</sequence>
<dbReference type="Pfam" id="PF13966">
    <property type="entry name" value="zf-RVT"/>
    <property type="match status" value="1"/>
</dbReference>
<dbReference type="Proteomes" id="UP000829196">
    <property type="component" value="Unassembled WGS sequence"/>
</dbReference>
<proteinExistence type="predicted"/>
<dbReference type="InterPro" id="IPR026960">
    <property type="entry name" value="RVT-Znf"/>
</dbReference>